<dbReference type="RefSeq" id="WP_270677671.1">
    <property type="nucleotide sequence ID" value="NZ_JAQFWP010000016.1"/>
</dbReference>
<evidence type="ECO:0000313" key="2">
    <source>
        <dbReference type="EMBL" id="MDA2805023.1"/>
    </source>
</evidence>
<gene>
    <name evidence="2" type="ORF">O4U47_10905</name>
</gene>
<feature type="transmembrane region" description="Helical" evidence="1">
    <location>
        <begin position="29"/>
        <end position="46"/>
    </location>
</feature>
<keyword evidence="1" id="KW-1133">Transmembrane helix</keyword>
<keyword evidence="1" id="KW-0812">Transmembrane</keyword>
<keyword evidence="3" id="KW-1185">Reference proteome</keyword>
<proteinExistence type="predicted"/>
<reference evidence="2" key="1">
    <citation type="submission" date="2023-01" db="EMBL/GenBank/DDBJ databases">
        <title>Draft genome sequence of Nocardiopsis sp. LSu2-4 isolated from halophytes.</title>
        <authorList>
            <person name="Duangmal K."/>
            <person name="Chantavorakit T."/>
        </authorList>
    </citation>
    <scope>NUCLEOTIDE SEQUENCE</scope>
    <source>
        <strain evidence="2">LSu2-4</strain>
    </source>
</reference>
<dbReference type="EMBL" id="JAQFWP010000016">
    <property type="protein sequence ID" value="MDA2805023.1"/>
    <property type="molecule type" value="Genomic_DNA"/>
</dbReference>
<evidence type="ECO:0000256" key="1">
    <source>
        <dbReference type="SAM" id="Phobius"/>
    </source>
</evidence>
<organism evidence="2 3">
    <name type="scientific">Nocardiopsis suaedae</name>
    <dbReference type="NCBI Taxonomy" id="3018444"/>
    <lineage>
        <taxon>Bacteria</taxon>
        <taxon>Bacillati</taxon>
        <taxon>Actinomycetota</taxon>
        <taxon>Actinomycetes</taxon>
        <taxon>Streptosporangiales</taxon>
        <taxon>Nocardiopsidaceae</taxon>
        <taxon>Nocardiopsis</taxon>
    </lineage>
</organism>
<dbReference type="Proteomes" id="UP001165685">
    <property type="component" value="Unassembled WGS sequence"/>
</dbReference>
<evidence type="ECO:0000313" key="3">
    <source>
        <dbReference type="Proteomes" id="UP001165685"/>
    </source>
</evidence>
<dbReference type="NCBIfam" id="NF040511">
    <property type="entry name" value="membrane_GPGG"/>
    <property type="match status" value="1"/>
</dbReference>
<sequence>MGLLLLILGIVLIVAGVFALIRGQLLWGAVLVIVGLVVAPSNLVLGL</sequence>
<name>A0ABT4TJZ1_9ACTN</name>
<dbReference type="InterPro" id="IPR047891">
    <property type="entry name" value="GPGG_membr"/>
</dbReference>
<accession>A0ABT4TJZ1</accession>
<comment type="caution">
    <text evidence="2">The sequence shown here is derived from an EMBL/GenBank/DDBJ whole genome shotgun (WGS) entry which is preliminary data.</text>
</comment>
<protein>
    <submittedName>
        <fullName evidence="2">GPGG-motif small membrane protein</fullName>
    </submittedName>
</protein>
<keyword evidence="1" id="KW-0472">Membrane</keyword>